<gene>
    <name evidence="1" type="ORF">LCGC14_2920930</name>
</gene>
<organism evidence="1">
    <name type="scientific">marine sediment metagenome</name>
    <dbReference type="NCBI Taxonomy" id="412755"/>
    <lineage>
        <taxon>unclassified sequences</taxon>
        <taxon>metagenomes</taxon>
        <taxon>ecological metagenomes</taxon>
    </lineage>
</organism>
<dbReference type="AlphaFoldDB" id="A0A0F8YAM0"/>
<evidence type="ECO:0000313" key="1">
    <source>
        <dbReference type="EMBL" id="KKK70740.1"/>
    </source>
</evidence>
<reference evidence="1" key="1">
    <citation type="journal article" date="2015" name="Nature">
        <title>Complex archaea that bridge the gap between prokaryotes and eukaryotes.</title>
        <authorList>
            <person name="Spang A."/>
            <person name="Saw J.H."/>
            <person name="Jorgensen S.L."/>
            <person name="Zaremba-Niedzwiedzka K."/>
            <person name="Martijn J."/>
            <person name="Lind A.E."/>
            <person name="van Eijk R."/>
            <person name="Schleper C."/>
            <person name="Guy L."/>
            <person name="Ettema T.J."/>
        </authorList>
    </citation>
    <scope>NUCLEOTIDE SEQUENCE</scope>
</reference>
<sequence length="34" mass="3772">AETAPASDFELGAEDIEEIEQLLAQRQKKIDNAQ</sequence>
<feature type="non-terminal residue" evidence="1">
    <location>
        <position position="1"/>
    </location>
</feature>
<dbReference type="EMBL" id="LAZR01058045">
    <property type="protein sequence ID" value="KKK70740.1"/>
    <property type="molecule type" value="Genomic_DNA"/>
</dbReference>
<accession>A0A0F8YAM0</accession>
<proteinExistence type="predicted"/>
<comment type="caution">
    <text evidence="1">The sequence shown here is derived from an EMBL/GenBank/DDBJ whole genome shotgun (WGS) entry which is preliminary data.</text>
</comment>
<name>A0A0F8YAM0_9ZZZZ</name>
<protein>
    <submittedName>
        <fullName evidence="1">Uncharacterized protein</fullName>
    </submittedName>
</protein>